<dbReference type="Gene3D" id="3.40.50.720">
    <property type="entry name" value="NAD(P)-binding Rossmann-like Domain"/>
    <property type="match status" value="1"/>
</dbReference>
<feature type="domain" description="Gfo/Idh/MocA-like oxidoreductase N-terminal" evidence="1">
    <location>
        <begin position="8"/>
        <end position="123"/>
    </location>
</feature>
<dbReference type="PANTHER" id="PTHR43249">
    <property type="entry name" value="UDP-N-ACETYL-2-AMINO-2-DEOXY-D-GLUCURONATE OXIDASE"/>
    <property type="match status" value="1"/>
</dbReference>
<organism evidence="2 3">
    <name type="scientific">Roseiconus lacunae</name>
    <dbReference type="NCBI Taxonomy" id="2605694"/>
    <lineage>
        <taxon>Bacteria</taxon>
        <taxon>Pseudomonadati</taxon>
        <taxon>Planctomycetota</taxon>
        <taxon>Planctomycetia</taxon>
        <taxon>Pirellulales</taxon>
        <taxon>Pirellulaceae</taxon>
        <taxon>Roseiconus</taxon>
    </lineage>
</organism>
<comment type="caution">
    <text evidence="2">The sequence shown here is derived from an EMBL/GenBank/DDBJ whole genome shotgun (WGS) entry which is preliminary data.</text>
</comment>
<dbReference type="InterPro" id="IPR000683">
    <property type="entry name" value="Gfo/Idh/MocA-like_OxRdtase_N"/>
</dbReference>
<proteinExistence type="predicted"/>
<dbReference type="InterPro" id="IPR052515">
    <property type="entry name" value="Gfo/Idh/MocA_Oxidoreductase"/>
</dbReference>
<evidence type="ECO:0000313" key="2">
    <source>
        <dbReference type="EMBL" id="MDM4017816.1"/>
    </source>
</evidence>
<evidence type="ECO:0000259" key="1">
    <source>
        <dbReference type="Pfam" id="PF01408"/>
    </source>
</evidence>
<name>A0ABT7PNF0_9BACT</name>
<dbReference type="SUPFAM" id="SSF51735">
    <property type="entry name" value="NAD(P)-binding Rossmann-fold domains"/>
    <property type="match status" value="1"/>
</dbReference>
<dbReference type="Gene3D" id="3.30.360.10">
    <property type="entry name" value="Dihydrodipicolinate Reductase, domain 2"/>
    <property type="match status" value="1"/>
</dbReference>
<dbReference type="Proteomes" id="UP001239462">
    <property type="component" value="Unassembled WGS sequence"/>
</dbReference>
<gene>
    <name evidence="2" type="ORF">QTN89_20375</name>
</gene>
<dbReference type="RefSeq" id="WP_289165366.1">
    <property type="nucleotide sequence ID" value="NZ_JASZZN010000016.1"/>
</dbReference>
<accession>A0ABT7PNF0</accession>
<dbReference type="EMBL" id="JASZZN010000016">
    <property type="protein sequence ID" value="MDM4017816.1"/>
    <property type="molecule type" value="Genomic_DNA"/>
</dbReference>
<dbReference type="PANTHER" id="PTHR43249:SF1">
    <property type="entry name" value="D-GLUCOSIDE 3-DEHYDROGENASE"/>
    <property type="match status" value="1"/>
</dbReference>
<dbReference type="SUPFAM" id="SSF55347">
    <property type="entry name" value="Glyceraldehyde-3-phosphate dehydrogenase-like, C-terminal domain"/>
    <property type="match status" value="1"/>
</dbReference>
<reference evidence="2 3" key="1">
    <citation type="submission" date="2023-06" db="EMBL/GenBank/DDBJ databases">
        <title>Roseiconus lacunae JC819 isolated from Gulf of Mannar region, Tamil Nadu.</title>
        <authorList>
            <person name="Pk S."/>
            <person name="Ch S."/>
            <person name="Ch V.R."/>
        </authorList>
    </citation>
    <scope>NUCLEOTIDE SEQUENCE [LARGE SCALE GENOMIC DNA]</scope>
    <source>
        <strain evidence="2 3">JC819</strain>
    </source>
</reference>
<protein>
    <submittedName>
        <fullName evidence="2">Gfo/Idh/MocA family oxidoreductase</fullName>
    </submittedName>
</protein>
<dbReference type="InterPro" id="IPR036291">
    <property type="entry name" value="NAD(P)-bd_dom_sf"/>
</dbReference>
<sequence>MSDAKKVKMAMVGLGFGAEFIPIYKAHPGAEVVAACRRNEAEMNKVADQFEIPKRYTDFEDVLSDPDIECVHINSPIGDHAWMSLKALDAGKHVMCTVPMATTIDECRQIVEKVEETGLKYMMAETVVYSREFLFIKQMFQSGELGDIQHLAASHPQDMDGWPDYWKDMIPMHYATHVVSPCLGLVDGLAEYVSCFGSGQVRDEIAERSGNKFAVESCHIKIAETDLTAHVWRALYDVARQYRESFDVYGTKKSFEWTLIENEPHVMHVAKRPEAEIAEKIEIPDFAHLLPEEIRRFTQPQEIHDADHLSFIQGGGHGGSHPHLVHEFISAIQENREPRPGAVTSANWTCVGICAHESAMKGGAIVPLPEFTRQPAQTV</sequence>
<dbReference type="Pfam" id="PF01408">
    <property type="entry name" value="GFO_IDH_MocA"/>
    <property type="match status" value="1"/>
</dbReference>
<keyword evidence="3" id="KW-1185">Reference proteome</keyword>
<evidence type="ECO:0000313" key="3">
    <source>
        <dbReference type="Proteomes" id="UP001239462"/>
    </source>
</evidence>